<dbReference type="GO" id="GO:0008168">
    <property type="term" value="F:methyltransferase activity"/>
    <property type="evidence" value="ECO:0007669"/>
    <property type="project" value="InterPro"/>
</dbReference>
<reference evidence="3 4" key="1">
    <citation type="journal article" date="2013" name="BMC Genomics">
        <title>Reconstruction of the lipid metabolism for the microalga Monoraphidium neglectum from its genome sequence reveals characteristics suitable for biofuel production.</title>
        <authorList>
            <person name="Bogen C."/>
            <person name="Al-Dilaimi A."/>
            <person name="Albersmeier A."/>
            <person name="Wichmann J."/>
            <person name="Grundmann M."/>
            <person name="Rupp O."/>
            <person name="Lauersen K.J."/>
            <person name="Blifernez-Klassen O."/>
            <person name="Kalinowski J."/>
            <person name="Goesmann A."/>
            <person name="Mussgnug J.H."/>
            <person name="Kruse O."/>
        </authorList>
    </citation>
    <scope>NUCLEOTIDE SEQUENCE [LARGE SCALE GENOMIC DNA]</scope>
    <source>
        <strain evidence="3 4">SAG 48.87</strain>
    </source>
</reference>
<gene>
    <name evidence="3" type="ORF">MNEG_8913</name>
</gene>
<dbReference type="Pfam" id="PF01728">
    <property type="entry name" value="FtsJ"/>
    <property type="match status" value="1"/>
</dbReference>
<keyword evidence="4" id="KW-1185">Reference proteome</keyword>
<feature type="compositionally biased region" description="Low complexity" evidence="1">
    <location>
        <begin position="143"/>
        <end position="154"/>
    </location>
</feature>
<evidence type="ECO:0000256" key="1">
    <source>
        <dbReference type="SAM" id="MobiDB-lite"/>
    </source>
</evidence>
<sequence length="439" mass="43489">MVALLNVRPHPEAVAAWIATHPGLSRHVQRTIWLRRGDGGGGGAAGDEAALAAALRAPGAVPEGVTGVRILSSPARLAASIVDLVDDVIPLDPRAPSHHLCVARLPAGGDWTAGQRGEWNGQSCPWAGQATVGRPGRRRRAAAAKAGDGQAADAGSGGLCGPATRKRDGGPDGDGVVGVIGNAVTRHELRWCFVPAGWGWIMPPEPGDGRFDGAAGSAVHKLDEALRLLGLDTRAHHAAGRAGGGGGGAPWAIDLGAAPGAWTQHLAGALGYRVVAVDPGALAPEVLTLPGVHHVRALSEDAAGAVRALLRGGGGGGGCGGDGGGGEGEAAEGEGGAEVLVSDMNMHPFEVAPVVLPLLSLLKPGGLLVLTLKLPGTGRNRTELVARTAEQLRTLIARRAAAAAPPAAAGEAAPAAAAAAVVPLAAAAAAAEPVLAVVA</sequence>
<dbReference type="KEGG" id="mng:MNEG_8913"/>
<accession>A0A0D2ME92</accession>
<organism evidence="3 4">
    <name type="scientific">Monoraphidium neglectum</name>
    <dbReference type="NCBI Taxonomy" id="145388"/>
    <lineage>
        <taxon>Eukaryota</taxon>
        <taxon>Viridiplantae</taxon>
        <taxon>Chlorophyta</taxon>
        <taxon>core chlorophytes</taxon>
        <taxon>Chlorophyceae</taxon>
        <taxon>CS clade</taxon>
        <taxon>Sphaeropleales</taxon>
        <taxon>Selenastraceae</taxon>
        <taxon>Monoraphidium</taxon>
    </lineage>
</organism>
<evidence type="ECO:0000313" key="4">
    <source>
        <dbReference type="Proteomes" id="UP000054498"/>
    </source>
</evidence>
<dbReference type="EMBL" id="KK101974">
    <property type="protein sequence ID" value="KIY99051.1"/>
    <property type="molecule type" value="Genomic_DNA"/>
</dbReference>
<dbReference type="AlphaFoldDB" id="A0A0D2ME92"/>
<evidence type="ECO:0000313" key="3">
    <source>
        <dbReference type="EMBL" id="KIY99051.1"/>
    </source>
</evidence>
<dbReference type="InterPro" id="IPR029063">
    <property type="entry name" value="SAM-dependent_MTases_sf"/>
</dbReference>
<proteinExistence type="predicted"/>
<dbReference type="RefSeq" id="XP_013898071.1">
    <property type="nucleotide sequence ID" value="XM_014042617.1"/>
</dbReference>
<dbReference type="GO" id="GO:0032259">
    <property type="term" value="P:methylation"/>
    <property type="evidence" value="ECO:0007669"/>
    <property type="project" value="InterPro"/>
</dbReference>
<protein>
    <recommendedName>
        <fullName evidence="2">Ribosomal RNA methyltransferase FtsJ domain-containing protein</fullName>
    </recommendedName>
</protein>
<dbReference type="GeneID" id="25741788"/>
<dbReference type="SUPFAM" id="SSF53335">
    <property type="entry name" value="S-adenosyl-L-methionine-dependent methyltransferases"/>
    <property type="match status" value="1"/>
</dbReference>
<feature type="region of interest" description="Disordered" evidence="1">
    <location>
        <begin position="130"/>
        <end position="174"/>
    </location>
</feature>
<feature type="domain" description="Ribosomal RNA methyltransferase FtsJ" evidence="2">
    <location>
        <begin position="218"/>
        <end position="344"/>
    </location>
</feature>
<dbReference type="InterPro" id="IPR002877">
    <property type="entry name" value="RNA_MeTrfase_FtsJ_dom"/>
</dbReference>
<dbReference type="Proteomes" id="UP000054498">
    <property type="component" value="Unassembled WGS sequence"/>
</dbReference>
<dbReference type="OrthoDB" id="546055at2759"/>
<evidence type="ECO:0000259" key="2">
    <source>
        <dbReference type="Pfam" id="PF01728"/>
    </source>
</evidence>
<dbReference type="Gene3D" id="3.40.50.150">
    <property type="entry name" value="Vaccinia Virus protein VP39"/>
    <property type="match status" value="1"/>
</dbReference>
<name>A0A0D2ME92_9CHLO</name>